<dbReference type="GO" id="GO:0008168">
    <property type="term" value="F:methyltransferase activity"/>
    <property type="evidence" value="ECO:0007669"/>
    <property type="project" value="TreeGrafter"/>
</dbReference>
<evidence type="ECO:0008006" key="4">
    <source>
        <dbReference type="Google" id="ProtNLM"/>
    </source>
</evidence>
<dbReference type="Proteomes" id="UP000664132">
    <property type="component" value="Unassembled WGS sequence"/>
</dbReference>
<organism evidence="2 3">
    <name type="scientific">Cadophora malorum</name>
    <dbReference type="NCBI Taxonomy" id="108018"/>
    <lineage>
        <taxon>Eukaryota</taxon>
        <taxon>Fungi</taxon>
        <taxon>Dikarya</taxon>
        <taxon>Ascomycota</taxon>
        <taxon>Pezizomycotina</taxon>
        <taxon>Leotiomycetes</taxon>
        <taxon>Helotiales</taxon>
        <taxon>Ploettnerulaceae</taxon>
        <taxon>Cadophora</taxon>
    </lineage>
</organism>
<protein>
    <recommendedName>
        <fullName evidence="4">S-adenosyl-L-methionine-dependent methyltransferase</fullName>
    </recommendedName>
</protein>
<dbReference type="EMBL" id="JAFJYH010000131">
    <property type="protein sequence ID" value="KAG4418319.1"/>
    <property type="molecule type" value="Genomic_DNA"/>
</dbReference>
<dbReference type="Gene3D" id="3.40.50.150">
    <property type="entry name" value="Vaccinia Virus protein VP39"/>
    <property type="match status" value="1"/>
</dbReference>
<evidence type="ECO:0000313" key="3">
    <source>
        <dbReference type="Proteomes" id="UP000664132"/>
    </source>
</evidence>
<evidence type="ECO:0000313" key="2">
    <source>
        <dbReference type="EMBL" id="KAG4418319.1"/>
    </source>
</evidence>
<dbReference type="OrthoDB" id="2013972at2759"/>
<dbReference type="PANTHER" id="PTHR43591:SF102">
    <property type="entry name" value="S-ADENOSYL-L-METHIONINE-DEPENDENT METHYLTRANSFERASE"/>
    <property type="match status" value="1"/>
</dbReference>
<keyword evidence="3" id="KW-1185">Reference proteome</keyword>
<gene>
    <name evidence="2" type="ORF">IFR04_008528</name>
</gene>
<dbReference type="CDD" id="cd02440">
    <property type="entry name" value="AdoMet_MTases"/>
    <property type="match status" value="1"/>
</dbReference>
<name>A0A8H7WAK3_9HELO</name>
<comment type="caution">
    <text evidence="2">The sequence shown here is derived from an EMBL/GenBank/DDBJ whole genome shotgun (WGS) entry which is preliminary data.</text>
</comment>
<dbReference type="PANTHER" id="PTHR43591">
    <property type="entry name" value="METHYLTRANSFERASE"/>
    <property type="match status" value="1"/>
</dbReference>
<dbReference type="AlphaFoldDB" id="A0A8H7WAK3"/>
<dbReference type="InterPro" id="IPR029063">
    <property type="entry name" value="SAM-dependent_MTases_sf"/>
</dbReference>
<dbReference type="SUPFAM" id="SSF53335">
    <property type="entry name" value="S-adenosyl-L-methionine-dependent methyltransferases"/>
    <property type="match status" value="1"/>
</dbReference>
<accession>A0A8H7WAK3</accession>
<feature type="region of interest" description="Disordered" evidence="1">
    <location>
        <begin position="1"/>
        <end position="44"/>
    </location>
</feature>
<reference evidence="2" key="1">
    <citation type="submission" date="2021-02" db="EMBL/GenBank/DDBJ databases">
        <title>Genome sequence Cadophora malorum strain M34.</title>
        <authorList>
            <person name="Stefanovic E."/>
            <person name="Vu D."/>
            <person name="Scully C."/>
            <person name="Dijksterhuis J."/>
            <person name="Roader J."/>
            <person name="Houbraken J."/>
        </authorList>
    </citation>
    <scope>NUCLEOTIDE SEQUENCE</scope>
    <source>
        <strain evidence="2">M34</strain>
    </source>
</reference>
<sequence length="328" mass="36890">MSSHAEEDFAAKVAKTVKDSQDAARKALAIDDDPHNHEELQDSRGKNGILVEGSAEGTYFLPNHQSEQDRLNLQHQIFLLSFNDKLVLAPIAEDEIKHVLDIGTGSGIWPVEFAEQHPNTQVLGFDISPCAPPSIPLNCKFEVHDAEAEWHFPQKFDYIHGRALMSCFHYPLAVIKSAFAALEPGGYLELQDCVAPWHSLDDTLSGTTLWRFHQMTIAAAASLGRDVTQVVKYKAFFEEAGFVDVKEVHYQWPLGKWAKGEKMKKVGEMFQEDVESLMDVLAERLLVRGAGIEKEKADEMVEAVRRDCRDWKVHAYMPGIVVHGRKPE</sequence>
<proteinExistence type="predicted"/>
<evidence type="ECO:0000256" key="1">
    <source>
        <dbReference type="SAM" id="MobiDB-lite"/>
    </source>
</evidence>
<dbReference type="Pfam" id="PF13489">
    <property type="entry name" value="Methyltransf_23"/>
    <property type="match status" value="1"/>
</dbReference>